<dbReference type="SUPFAM" id="SSF49785">
    <property type="entry name" value="Galactose-binding domain-like"/>
    <property type="match status" value="1"/>
</dbReference>
<proteinExistence type="inferred from homology"/>
<dbReference type="Gene3D" id="3.20.20.80">
    <property type="entry name" value="Glycosidases"/>
    <property type="match status" value="1"/>
</dbReference>
<keyword evidence="3" id="KW-0136">Cellulose degradation</keyword>
<keyword evidence="4" id="KW-0119">Carbohydrate metabolism</keyword>
<dbReference type="SUPFAM" id="SSF51445">
    <property type="entry name" value="(Trans)glycosidases"/>
    <property type="match status" value="1"/>
</dbReference>
<name>A0ABT4G635_9BACL</name>
<accession>A0ABT4G635</accession>
<comment type="caution">
    <text evidence="9">The sequence shown here is derived from an EMBL/GenBank/DDBJ whole genome shotgun (WGS) entry which is preliminary data.</text>
</comment>
<feature type="domain" description="Glycoside hydrolase family 5" evidence="8">
    <location>
        <begin position="74"/>
        <end position="315"/>
    </location>
</feature>
<sequence length="539" mass="61043">MNASGTGFIRADGRRLVDGKGKPLLLRGVGLGNWLLPEGYMWKFTGEGGDRPRRIAQRISELIGEDEALQFWETFYERYVTEADVRRMAEEGYNSVRLPINAPFALKEGTNGSYIESHLQLIDRFINWCRSYGLYVVLDLHGAPGGQTGANIDDSVNDHPDLFTDPVQRNRTIALWVMLAERYKHDDIIAGYDLLNEPLPDHFSQYWDQLVPLYKDIIAAIRQVDPHHMNIIEGAHWATNFSMITEPLDDNMLLQFHKYWNAPDKESIRNYLDKGAELNVPLYMGEGGENNAEWYVGAFQLFEDHDISWNFWPWKKLDTLNSPCSIRAPKDWDKIQAYVAGGEHPGKDTARAILWDYLDAIRIENCEYRQDVVNSMLRRAPLRIAAPYYGYKGAGIDHFAVPKQRGDQTIPLRPADGVSFGFAYPSAENTVDFANHGGASRSAHTVMCVQLETDEWLRYEFNVGAERPYKLILGAAADGESASFEVRLGDGWVSEALFVDGDAWSNIVAAEELVLPNGKHAIVVKVLQGRVRLQWVELS</sequence>
<dbReference type="EMBL" id="JAMDMX010000002">
    <property type="protein sequence ID" value="MCY9691608.1"/>
    <property type="molecule type" value="Genomic_DNA"/>
</dbReference>
<evidence type="ECO:0000313" key="10">
    <source>
        <dbReference type="Proteomes" id="UP001527099"/>
    </source>
</evidence>
<evidence type="ECO:0000256" key="7">
    <source>
        <dbReference type="RuleBase" id="RU361153"/>
    </source>
</evidence>
<evidence type="ECO:0000256" key="4">
    <source>
        <dbReference type="ARBA" id="ARBA00023277"/>
    </source>
</evidence>
<protein>
    <submittedName>
        <fullName evidence="9">Cellulase family glycosylhydrolase</fullName>
    </submittedName>
</protein>
<dbReference type="PANTHER" id="PTHR31297:SF41">
    <property type="entry name" value="ENDOGLUCANASE, PUTATIVE (AFU_ORTHOLOGUE AFUA_5G01830)-RELATED"/>
    <property type="match status" value="1"/>
</dbReference>
<evidence type="ECO:0000256" key="5">
    <source>
        <dbReference type="ARBA" id="ARBA00023295"/>
    </source>
</evidence>
<gene>
    <name evidence="9" type="ORF">M5X19_01525</name>
</gene>
<reference evidence="9 10" key="1">
    <citation type="submission" date="2022-05" db="EMBL/GenBank/DDBJ databases">
        <title>Genome Sequencing of Bee-Associated Microbes.</title>
        <authorList>
            <person name="Dunlap C."/>
        </authorList>
    </citation>
    <scope>NUCLEOTIDE SEQUENCE [LARGE SCALE GENOMIC DNA]</scope>
    <source>
        <strain evidence="9 10">NRRL B-14421</strain>
    </source>
</reference>
<keyword evidence="6" id="KW-0624">Polysaccharide degradation</keyword>
<comment type="similarity">
    <text evidence="1 7">Belongs to the glycosyl hydrolase 5 (cellulase A) family.</text>
</comment>
<dbReference type="Pfam" id="PF00150">
    <property type="entry name" value="Cellulase"/>
    <property type="match status" value="1"/>
</dbReference>
<keyword evidence="5 7" id="KW-0326">Glycosidase</keyword>
<dbReference type="Proteomes" id="UP001527099">
    <property type="component" value="Unassembled WGS sequence"/>
</dbReference>
<evidence type="ECO:0000256" key="2">
    <source>
        <dbReference type="ARBA" id="ARBA00022801"/>
    </source>
</evidence>
<evidence type="ECO:0000256" key="6">
    <source>
        <dbReference type="ARBA" id="ARBA00023326"/>
    </source>
</evidence>
<keyword evidence="10" id="KW-1185">Reference proteome</keyword>
<organism evidence="9 10">
    <name type="scientific">Paenibacillus alginolyticus</name>
    <dbReference type="NCBI Taxonomy" id="59839"/>
    <lineage>
        <taxon>Bacteria</taxon>
        <taxon>Bacillati</taxon>
        <taxon>Bacillota</taxon>
        <taxon>Bacilli</taxon>
        <taxon>Bacillales</taxon>
        <taxon>Paenibacillaceae</taxon>
        <taxon>Paenibacillus</taxon>
    </lineage>
</organism>
<evidence type="ECO:0000256" key="1">
    <source>
        <dbReference type="ARBA" id="ARBA00005641"/>
    </source>
</evidence>
<evidence type="ECO:0000313" key="9">
    <source>
        <dbReference type="EMBL" id="MCY9691608.1"/>
    </source>
</evidence>
<dbReference type="InterPro" id="IPR017853">
    <property type="entry name" value="GH"/>
</dbReference>
<dbReference type="Gene3D" id="2.60.120.260">
    <property type="entry name" value="Galactose-binding domain-like"/>
    <property type="match status" value="1"/>
</dbReference>
<dbReference type="InterPro" id="IPR008979">
    <property type="entry name" value="Galactose-bd-like_sf"/>
</dbReference>
<dbReference type="PANTHER" id="PTHR31297">
    <property type="entry name" value="GLUCAN ENDO-1,6-BETA-GLUCOSIDASE B"/>
    <property type="match status" value="1"/>
</dbReference>
<evidence type="ECO:0000256" key="3">
    <source>
        <dbReference type="ARBA" id="ARBA00023001"/>
    </source>
</evidence>
<dbReference type="InterPro" id="IPR050386">
    <property type="entry name" value="Glycosyl_hydrolase_5"/>
</dbReference>
<dbReference type="InterPro" id="IPR001547">
    <property type="entry name" value="Glyco_hydro_5"/>
</dbReference>
<evidence type="ECO:0000259" key="8">
    <source>
        <dbReference type="Pfam" id="PF00150"/>
    </source>
</evidence>
<keyword evidence="2 7" id="KW-0378">Hydrolase</keyword>